<keyword evidence="2" id="KW-0378">Hydrolase</keyword>
<evidence type="ECO:0000259" key="3">
    <source>
        <dbReference type="Pfam" id="PF07687"/>
    </source>
</evidence>
<dbReference type="Gene3D" id="3.30.70.360">
    <property type="match status" value="1"/>
</dbReference>
<dbReference type="GO" id="GO:0046872">
    <property type="term" value="F:metal ion binding"/>
    <property type="evidence" value="ECO:0007669"/>
    <property type="project" value="UniProtKB-KW"/>
</dbReference>
<keyword evidence="1" id="KW-0479">Metal-binding</keyword>
<evidence type="ECO:0000256" key="1">
    <source>
        <dbReference type="ARBA" id="ARBA00022723"/>
    </source>
</evidence>
<dbReference type="SUPFAM" id="SSF53187">
    <property type="entry name" value="Zn-dependent exopeptidases"/>
    <property type="match status" value="1"/>
</dbReference>
<dbReference type="InterPro" id="IPR050072">
    <property type="entry name" value="Peptidase_M20A"/>
</dbReference>
<organism evidence="4">
    <name type="scientific">marine metagenome</name>
    <dbReference type="NCBI Taxonomy" id="408172"/>
    <lineage>
        <taxon>unclassified sequences</taxon>
        <taxon>metagenomes</taxon>
        <taxon>ecological metagenomes</taxon>
    </lineage>
</organism>
<reference evidence="4" key="1">
    <citation type="submission" date="2018-05" db="EMBL/GenBank/DDBJ databases">
        <authorList>
            <person name="Lanie J.A."/>
            <person name="Ng W.-L."/>
            <person name="Kazmierczak K.M."/>
            <person name="Andrzejewski T.M."/>
            <person name="Davidsen T.M."/>
            <person name="Wayne K.J."/>
            <person name="Tettelin H."/>
            <person name="Glass J.I."/>
            <person name="Rusch D."/>
            <person name="Podicherti R."/>
            <person name="Tsui H.-C.T."/>
            <person name="Winkler M.E."/>
        </authorList>
    </citation>
    <scope>NUCLEOTIDE SEQUENCE</scope>
</reference>
<dbReference type="Pfam" id="PF07687">
    <property type="entry name" value="M20_dimer"/>
    <property type="match status" value="1"/>
</dbReference>
<dbReference type="AlphaFoldDB" id="A0A382I6G7"/>
<evidence type="ECO:0000313" key="4">
    <source>
        <dbReference type="EMBL" id="SVB94291.1"/>
    </source>
</evidence>
<dbReference type="PANTHER" id="PTHR43808">
    <property type="entry name" value="ACETYLORNITHINE DEACETYLASE"/>
    <property type="match status" value="1"/>
</dbReference>
<dbReference type="Pfam" id="PF01546">
    <property type="entry name" value="Peptidase_M20"/>
    <property type="match status" value="1"/>
</dbReference>
<dbReference type="GO" id="GO:0016787">
    <property type="term" value="F:hydrolase activity"/>
    <property type="evidence" value="ECO:0007669"/>
    <property type="project" value="UniProtKB-KW"/>
</dbReference>
<dbReference type="EMBL" id="UINC01065041">
    <property type="protein sequence ID" value="SVB94291.1"/>
    <property type="molecule type" value="Genomic_DNA"/>
</dbReference>
<dbReference type="SUPFAM" id="SSF55031">
    <property type="entry name" value="Bacterial exopeptidase dimerisation domain"/>
    <property type="match status" value="1"/>
</dbReference>
<accession>A0A382I6G7</accession>
<dbReference type="Gene3D" id="3.40.630.10">
    <property type="entry name" value="Zn peptidases"/>
    <property type="match status" value="1"/>
</dbReference>
<dbReference type="InterPro" id="IPR011650">
    <property type="entry name" value="Peptidase_M20_dimer"/>
</dbReference>
<dbReference type="PANTHER" id="PTHR43808:SF9">
    <property type="entry name" value="BLL0789 PROTEIN"/>
    <property type="match status" value="1"/>
</dbReference>
<proteinExistence type="predicted"/>
<evidence type="ECO:0000256" key="2">
    <source>
        <dbReference type="ARBA" id="ARBA00022801"/>
    </source>
</evidence>
<dbReference type="InterPro" id="IPR002933">
    <property type="entry name" value="Peptidase_M20"/>
</dbReference>
<sequence length="311" mass="32710">MVEGLVTRESPTTDKAAVDRCGAALAGYLNDIGADVTLLPQDSAGDHLLAELGDGPNQVLLLGHFDTVWPVGQLKRMPLQRKGHRLFGPGTFDMKGGIAIGMLAARAVLEVGMTPAARVAMLWTSDEETGSATSQQAILQHGERSKAVLVLEPSGPGGAVKTSRKGCGQFELTVTGVSAHAGIEPDRGASAVHELARQIVFLESLQDVESGVTINVGRVDGGTRPNVVAEKAQAMVDVRVRTVADANRIERAFAGLTTEDPRTQLQVNGGFRPPLERNAAVRRLYEAAKQVASDLGRDLSEFSTGGGSDGN</sequence>
<name>A0A382I6G7_9ZZZZ</name>
<protein>
    <recommendedName>
        <fullName evidence="3">Peptidase M20 dimerisation domain-containing protein</fullName>
    </recommendedName>
</protein>
<feature type="domain" description="Peptidase M20 dimerisation" evidence="3">
    <location>
        <begin position="163"/>
        <end position="255"/>
    </location>
</feature>
<feature type="non-terminal residue" evidence="4">
    <location>
        <position position="311"/>
    </location>
</feature>
<gene>
    <name evidence="4" type="ORF">METZ01_LOCUS247145</name>
</gene>
<dbReference type="InterPro" id="IPR036264">
    <property type="entry name" value="Bact_exopeptidase_dim_dom"/>
</dbReference>